<dbReference type="OrthoDB" id="155986at2"/>
<evidence type="ECO:0000313" key="2">
    <source>
        <dbReference type="EMBL" id="KPL73967.1"/>
    </source>
</evidence>
<comment type="caution">
    <text evidence="2">The sequence shown here is derived from an EMBL/GenBank/DDBJ whole genome shotgun (WGS) entry which is preliminary data.</text>
</comment>
<dbReference type="AlphaFoldDB" id="A0A0P6XPA5"/>
<dbReference type="STRING" id="360411.AC812_14505"/>
<evidence type="ECO:0000259" key="1">
    <source>
        <dbReference type="Pfam" id="PF03703"/>
    </source>
</evidence>
<dbReference type="EMBL" id="LGHJ01000019">
    <property type="protein sequence ID" value="KPL73967.1"/>
    <property type="molecule type" value="Genomic_DNA"/>
</dbReference>
<protein>
    <submittedName>
        <fullName evidence="2">Membrane protein</fullName>
    </submittedName>
</protein>
<accession>A0A0P6XPA5</accession>
<proteinExistence type="predicted"/>
<dbReference type="PANTHER" id="PTHR37938:SF1">
    <property type="entry name" value="BLL0215 PROTEIN"/>
    <property type="match status" value="1"/>
</dbReference>
<sequence>MELEQVRSKIKAAAWQAIAQSGVNLAALSSDDQNKLVDAVTAQMLVVMDEVIGSDADDQLTRLAESGDGEQVLWKGRPLLSLVEYYVITNERIKVVKGLLGKDYENYELIRVQDIDFAQSVGERLLDIGDIRIKGADPSHAEIVLRNIKNPHEVYELLRKAWLAARKKYGLIFREEM</sequence>
<evidence type="ECO:0000313" key="3">
    <source>
        <dbReference type="Proteomes" id="UP000050514"/>
    </source>
</evidence>
<dbReference type="InterPro" id="IPR005182">
    <property type="entry name" value="YdbS-like_PH"/>
</dbReference>
<organism evidence="2 3">
    <name type="scientific">Bellilinea caldifistulae</name>
    <dbReference type="NCBI Taxonomy" id="360411"/>
    <lineage>
        <taxon>Bacteria</taxon>
        <taxon>Bacillati</taxon>
        <taxon>Chloroflexota</taxon>
        <taxon>Anaerolineae</taxon>
        <taxon>Anaerolineales</taxon>
        <taxon>Anaerolineaceae</taxon>
        <taxon>Bellilinea</taxon>
    </lineage>
</organism>
<keyword evidence="3" id="KW-1185">Reference proteome</keyword>
<name>A0A0P6XPA5_9CHLR</name>
<reference evidence="2 3" key="1">
    <citation type="submission" date="2015-07" db="EMBL/GenBank/DDBJ databases">
        <title>Draft genome of Bellilinea caldifistulae DSM 17877.</title>
        <authorList>
            <person name="Hemp J."/>
            <person name="Ward L.M."/>
            <person name="Pace L.A."/>
            <person name="Fischer W.W."/>
        </authorList>
    </citation>
    <scope>NUCLEOTIDE SEQUENCE [LARGE SCALE GENOMIC DNA]</scope>
    <source>
        <strain evidence="2 3">GOMI-1</strain>
    </source>
</reference>
<dbReference type="PANTHER" id="PTHR37938">
    <property type="entry name" value="BLL0215 PROTEIN"/>
    <property type="match status" value="1"/>
</dbReference>
<gene>
    <name evidence="2" type="ORF">AC812_14505</name>
</gene>
<dbReference type="RefSeq" id="WP_061917899.1">
    <property type="nucleotide sequence ID" value="NZ_DF967971.1"/>
</dbReference>
<dbReference type="Proteomes" id="UP000050514">
    <property type="component" value="Unassembled WGS sequence"/>
</dbReference>
<dbReference type="Pfam" id="PF03703">
    <property type="entry name" value="bPH_2"/>
    <property type="match status" value="1"/>
</dbReference>
<feature type="domain" description="YdbS-like PH" evidence="1">
    <location>
        <begin position="86"/>
        <end position="158"/>
    </location>
</feature>